<feature type="region of interest" description="Disordered" evidence="7">
    <location>
        <begin position="1034"/>
        <end position="1074"/>
    </location>
</feature>
<dbReference type="GO" id="GO:0005634">
    <property type="term" value="C:nucleus"/>
    <property type="evidence" value="ECO:0007669"/>
    <property type="project" value="UniProtKB-SubCell"/>
</dbReference>
<feature type="region of interest" description="Disordered" evidence="7">
    <location>
        <begin position="966"/>
        <end position="1001"/>
    </location>
</feature>
<keyword evidence="10" id="KW-1185">Reference proteome</keyword>
<name>A0A1I8P600_STOCA</name>
<evidence type="ECO:0000313" key="9">
    <source>
        <dbReference type="EnsemblMetazoa" id="SCAU005107-PA"/>
    </source>
</evidence>
<reference evidence="9" key="1">
    <citation type="submission" date="2020-05" db="UniProtKB">
        <authorList>
            <consortium name="EnsemblMetazoa"/>
        </authorList>
    </citation>
    <scope>IDENTIFICATION</scope>
    <source>
        <strain evidence="9">USDA</strain>
    </source>
</reference>
<feature type="compositionally biased region" description="Low complexity" evidence="7">
    <location>
        <begin position="1310"/>
        <end position="1323"/>
    </location>
</feature>
<feature type="compositionally biased region" description="Polar residues" evidence="7">
    <location>
        <begin position="1034"/>
        <end position="1047"/>
    </location>
</feature>
<evidence type="ECO:0000256" key="2">
    <source>
        <dbReference type="ARBA" id="ARBA00004574"/>
    </source>
</evidence>
<proteinExistence type="predicted"/>
<keyword evidence="5" id="KW-0539">Nucleus</keyword>
<dbReference type="SUPFAM" id="SSF48371">
    <property type="entry name" value="ARM repeat"/>
    <property type="match status" value="1"/>
</dbReference>
<keyword evidence="4" id="KW-0779">Telomere</keyword>
<feature type="domain" description="Telomere-associated protein Rif1 N-terminal" evidence="8">
    <location>
        <begin position="55"/>
        <end position="235"/>
    </location>
</feature>
<dbReference type="InterPro" id="IPR022031">
    <property type="entry name" value="Rif1_N"/>
</dbReference>
<evidence type="ECO:0000256" key="6">
    <source>
        <dbReference type="ARBA" id="ARBA00023306"/>
    </source>
</evidence>
<dbReference type="OrthoDB" id="5399929at2759"/>
<evidence type="ECO:0000259" key="8">
    <source>
        <dbReference type="Pfam" id="PF12231"/>
    </source>
</evidence>
<sequence>MESELSQAYYGVYCSSKEILKNNQRHLYCSMLDLLTSTCKTTGLVGSKIVSDEMIQFWLSDILALMFDTDRAIQTKAVEAFEQGLASMDVQKIHNSKEWPALKASLASVQAPKIHKLREERNPHWHRVWGYMIRILDKELLKGASTINAFLAIVELGFRSTDNTIRAESFMCWRLLIEIFAKYDELSSPKRLKLICIPLKSSQSKSAQAAEVKLRVWWYLLTRFGSKLGDNFEGVVEPFLHFCFGGVSGTKQMGSAAKQYEIVRELAIPCMAKLLSGERSEFLDRSLRDHKLEALESPSPLLENNILEKHWSTVANAAFESINLMVNESSDADVGEQRLFQQLLRHLLHMTFRKDIAPLTIHVCSSIQKMQNKSPRTVIIAINTLASEGMVAKKSSENMELYPKLLDAFTKLFISARSIVPPAILQRCVDKVFSLDAHDSGRSKWRALSIMMSNIFLLKDDEDFDAFETKLIIWRNVSHGLLRHLKENALDVRVRENALLMERWILWPVQVCVGFAGSKSASGFDTAFCSLWRQLINAGQNAPDRRSFISKLCGVLKDLPKVRHEESSFGELFDAYVMAVTKLECDKENVQHHEFFVLMQEILKQQLPKKPLEACLNTLRNALMGFKAAEANAVYDNIKSVLSAVVALNAKGSACSVENKFLDEWKRAVMDKLRSTLNKELFQQLKEVVKGNSDVFIVIPSVWSLNPDKLTERQKEKMAEKADIPALYNDMSQSQETSLKPWTPKKIVIAQKDKSEIVLEGQQLDEEVIEESEPTVVEKVSESIMTTPVSKKSSLRNQAKVPGTPREPQQHEEEKKLEQEVTRSTRNSKRSILATAPNTEEEPKEKLSATEESIIRRQTRRSGLRTKNDNKKAEETSGEKSKATSVVEKPHHHIENLSSPSKSAAGKTSTVSAAATEDIYDENDTPLIEKDKENILVEQQETQLPTMAETLPPTEITTDTPLNTARHAATQESEKSASAKAFSANTDSTGDSHKKDEASKKASNNIEILSNELIIDLNNKSNTNAITEILQTKEVSPKKTTTRFTPLSSPPDRKLTNNSSSPTLRPKPSAHLTGRGAQLINMIRNKKVDISAAAATTSTAGQTASVSTPSQQRNPAAELMELTGTDQTSTPVQHKDFLVFSKRLPSPTASPSASILKRKLRNDSIEDLSFDSPAFKRKRVSFHDPPVSVTKEYLRDAEETKTKPKRCLIMDKVSEAKHVLRRRSKLDSLIEIEKFNNPSDTNVAADRSAAHTQLNTASSGAAIMAPSCSTNTSNSANKSSDSVMDESVTSLKWNDSRNTTSDELPPPQPQSTTTATPTTDVTTIPTTANINEALTTSITPILHHQCNHPETQELNIDTAMTMVLEQCSLETILEKYFAHENTPELKSSRIVAKFLSNSMETHPKIKTNVLETLSENHSKDFLDHAVQENLSSVVCDRLNLNSVIDYICAKSKINSGCRNNLLQQLPDILKHSKNDAERFDFIENVLQQCQFTDEHILELINVLMQVRTGRKGGEHLTMVSESAVDSSSNL</sequence>
<evidence type="ECO:0000256" key="3">
    <source>
        <dbReference type="ARBA" id="ARBA00022454"/>
    </source>
</evidence>
<dbReference type="Pfam" id="PF12231">
    <property type="entry name" value="Rif1_N"/>
    <property type="match status" value="1"/>
</dbReference>
<feature type="compositionally biased region" description="Polar residues" evidence="7">
    <location>
        <begin position="783"/>
        <end position="797"/>
    </location>
</feature>
<dbReference type="GO" id="GO:0000723">
    <property type="term" value="P:telomere maintenance"/>
    <property type="evidence" value="ECO:0007669"/>
    <property type="project" value="TreeGrafter"/>
</dbReference>
<dbReference type="VEuPathDB" id="VectorBase:SCAU005107"/>
<organism evidence="9 10">
    <name type="scientific">Stomoxys calcitrans</name>
    <name type="common">Stable fly</name>
    <name type="synonym">Conops calcitrans</name>
    <dbReference type="NCBI Taxonomy" id="35570"/>
    <lineage>
        <taxon>Eukaryota</taxon>
        <taxon>Metazoa</taxon>
        <taxon>Ecdysozoa</taxon>
        <taxon>Arthropoda</taxon>
        <taxon>Hexapoda</taxon>
        <taxon>Insecta</taxon>
        <taxon>Pterygota</taxon>
        <taxon>Neoptera</taxon>
        <taxon>Endopterygota</taxon>
        <taxon>Diptera</taxon>
        <taxon>Brachycera</taxon>
        <taxon>Muscomorpha</taxon>
        <taxon>Muscoidea</taxon>
        <taxon>Muscidae</taxon>
        <taxon>Stomoxys</taxon>
    </lineage>
</organism>
<gene>
    <name evidence="9" type="primary">106092286</name>
</gene>
<feature type="compositionally biased region" description="Basic and acidic residues" evidence="7">
    <location>
        <begin position="841"/>
        <end position="855"/>
    </location>
</feature>
<dbReference type="Proteomes" id="UP000095300">
    <property type="component" value="Unassembled WGS sequence"/>
</dbReference>
<comment type="subcellular location">
    <subcellularLocation>
        <location evidence="2">Chromosome</location>
        <location evidence="2">Telomere</location>
    </subcellularLocation>
    <subcellularLocation>
        <location evidence="1">Nucleus</location>
    </subcellularLocation>
</comment>
<protein>
    <recommendedName>
        <fullName evidence="8">Telomere-associated protein Rif1 N-terminal domain-containing protein</fullName>
    </recommendedName>
</protein>
<feature type="compositionally biased region" description="Polar residues" evidence="7">
    <location>
        <begin position="1287"/>
        <end position="1302"/>
    </location>
</feature>
<dbReference type="PANTHER" id="PTHR22928">
    <property type="entry name" value="TELOMERE-ASSOCIATED PROTEIN RIF1"/>
    <property type="match status" value="1"/>
</dbReference>
<feature type="compositionally biased region" description="Polar residues" evidence="7">
    <location>
        <begin position="896"/>
        <end position="913"/>
    </location>
</feature>
<keyword evidence="6" id="KW-0131">Cell cycle</keyword>
<feature type="region of interest" description="Disordered" evidence="7">
    <location>
        <begin position="779"/>
        <end position="929"/>
    </location>
</feature>
<feature type="compositionally biased region" description="Basic and acidic residues" evidence="7">
    <location>
        <begin position="990"/>
        <end position="1000"/>
    </location>
</feature>
<evidence type="ECO:0000256" key="5">
    <source>
        <dbReference type="ARBA" id="ARBA00023242"/>
    </source>
</evidence>
<feature type="compositionally biased region" description="Basic and acidic residues" evidence="7">
    <location>
        <begin position="866"/>
        <end position="882"/>
    </location>
</feature>
<dbReference type="STRING" id="35570.A0A1I8P600"/>
<dbReference type="KEGG" id="scac:106092286"/>
<evidence type="ECO:0000313" key="10">
    <source>
        <dbReference type="Proteomes" id="UP000095300"/>
    </source>
</evidence>
<evidence type="ECO:0000256" key="7">
    <source>
        <dbReference type="SAM" id="MobiDB-lite"/>
    </source>
</evidence>
<dbReference type="EnsemblMetazoa" id="SCAU005107-RA">
    <property type="protein sequence ID" value="SCAU005107-PA"/>
    <property type="gene ID" value="SCAU005107"/>
</dbReference>
<feature type="compositionally biased region" description="Basic and acidic residues" evidence="7">
    <location>
        <begin position="808"/>
        <end position="823"/>
    </location>
</feature>
<dbReference type="InterPro" id="IPR016024">
    <property type="entry name" value="ARM-type_fold"/>
</dbReference>
<feature type="region of interest" description="Disordered" evidence="7">
    <location>
        <begin position="1266"/>
        <end position="1323"/>
    </location>
</feature>
<dbReference type="PANTHER" id="PTHR22928:SF3">
    <property type="entry name" value="TELOMERE-ASSOCIATED PROTEIN RIF1"/>
    <property type="match status" value="1"/>
</dbReference>
<dbReference type="GO" id="GO:0140445">
    <property type="term" value="C:chromosome, telomeric repeat region"/>
    <property type="evidence" value="ECO:0007669"/>
    <property type="project" value="TreeGrafter"/>
</dbReference>
<keyword evidence="3" id="KW-0158">Chromosome</keyword>
<feature type="compositionally biased region" description="Low complexity" evidence="7">
    <location>
        <begin position="1267"/>
        <end position="1282"/>
    </location>
</feature>
<evidence type="ECO:0000256" key="1">
    <source>
        <dbReference type="ARBA" id="ARBA00004123"/>
    </source>
</evidence>
<evidence type="ECO:0000256" key="4">
    <source>
        <dbReference type="ARBA" id="ARBA00022895"/>
    </source>
</evidence>
<accession>A0A1I8P600</accession>